<name>A0A369ARJ7_9BURK</name>
<feature type="transmembrane region" description="Helical" evidence="6">
    <location>
        <begin position="311"/>
        <end position="331"/>
    </location>
</feature>
<dbReference type="GO" id="GO:0022857">
    <property type="term" value="F:transmembrane transporter activity"/>
    <property type="evidence" value="ECO:0007669"/>
    <property type="project" value="InterPro"/>
</dbReference>
<evidence type="ECO:0000259" key="7">
    <source>
        <dbReference type="PROSITE" id="PS50850"/>
    </source>
</evidence>
<feature type="transmembrane region" description="Helical" evidence="6">
    <location>
        <begin position="85"/>
        <end position="103"/>
    </location>
</feature>
<comment type="caution">
    <text evidence="8">The sequence shown here is derived from an EMBL/GenBank/DDBJ whole genome shotgun (WGS) entry which is preliminary data.</text>
</comment>
<evidence type="ECO:0000256" key="1">
    <source>
        <dbReference type="ARBA" id="ARBA00004141"/>
    </source>
</evidence>
<keyword evidence="9" id="KW-1185">Reference proteome</keyword>
<keyword evidence="4 6" id="KW-1133">Transmembrane helix</keyword>
<protein>
    <submittedName>
        <fullName evidence="8">Sugar phosphate permease</fullName>
    </submittedName>
</protein>
<feature type="transmembrane region" description="Helical" evidence="6">
    <location>
        <begin position="50"/>
        <end position="69"/>
    </location>
</feature>
<feature type="transmembrane region" description="Helical" evidence="6">
    <location>
        <begin position="404"/>
        <end position="425"/>
    </location>
</feature>
<keyword evidence="5 6" id="KW-0472">Membrane</keyword>
<dbReference type="FunFam" id="1.20.1250.20:FF:000018">
    <property type="entry name" value="MFS transporter permease"/>
    <property type="match status" value="1"/>
</dbReference>
<evidence type="ECO:0000256" key="2">
    <source>
        <dbReference type="ARBA" id="ARBA00022448"/>
    </source>
</evidence>
<dbReference type="Pfam" id="PF07690">
    <property type="entry name" value="MFS_1"/>
    <property type="match status" value="1"/>
</dbReference>
<dbReference type="InterPro" id="IPR036259">
    <property type="entry name" value="MFS_trans_sf"/>
</dbReference>
<feature type="transmembrane region" description="Helical" evidence="6">
    <location>
        <begin position="109"/>
        <end position="133"/>
    </location>
</feature>
<feature type="transmembrane region" description="Helical" evidence="6">
    <location>
        <begin position="371"/>
        <end position="392"/>
    </location>
</feature>
<feature type="transmembrane region" description="Helical" evidence="6">
    <location>
        <begin position="280"/>
        <end position="304"/>
    </location>
</feature>
<keyword evidence="2" id="KW-0813">Transport</keyword>
<dbReference type="PANTHER" id="PTHR43791:SF36">
    <property type="entry name" value="TRANSPORTER, PUTATIVE (AFU_ORTHOLOGUE AFUA_6G08340)-RELATED"/>
    <property type="match status" value="1"/>
</dbReference>
<feature type="transmembrane region" description="Helical" evidence="6">
    <location>
        <begin position="243"/>
        <end position="268"/>
    </location>
</feature>
<dbReference type="GO" id="GO:0005886">
    <property type="term" value="C:plasma membrane"/>
    <property type="evidence" value="ECO:0007669"/>
    <property type="project" value="TreeGrafter"/>
</dbReference>
<proteinExistence type="predicted"/>
<dbReference type="Proteomes" id="UP000252174">
    <property type="component" value="Unassembled WGS sequence"/>
</dbReference>
<dbReference type="RefSeq" id="WP_158636964.1">
    <property type="nucleotide sequence ID" value="NZ_QPJU01000003.1"/>
</dbReference>
<feature type="transmembrane region" description="Helical" evidence="6">
    <location>
        <begin position="180"/>
        <end position="202"/>
    </location>
</feature>
<feature type="transmembrane region" description="Helical" evidence="6">
    <location>
        <begin position="145"/>
        <end position="168"/>
    </location>
</feature>
<dbReference type="InterPro" id="IPR011701">
    <property type="entry name" value="MFS"/>
</dbReference>
<keyword evidence="3 6" id="KW-0812">Transmembrane</keyword>
<sequence>METQNIYLRSAITKVQRKLVPIFAVLLLLSFIDRSNVAFAALEMNKDLGFSPTVYATAVSIFFIGYIIFEIPSNYALGIFGAKKWLGLIIFLWGIASTCLFLVKDSQSFYLLRFLLGVAEAGLLPGILLYMTYWFPQENRGKINAWILVSMPLSIVIGGPVSGLILGMPFFNGLLGLKTWQWMFIIEGLPAVIAGVLIAIFLPNKPKDAKWLSSNELMALQSLLDSEKAVAVKKEAHGFLRGIFSLPVLLLAGASFGSQFSGFGLIFWMPQILKGFSFSVSQIGFLVALPYIFALLGVLLFGYLGDKTGRYVTFAAAPMIAASIALIVSGFSHQPILTIVLFCIAAIGIFGNMPSFWALPGKYLKGDAVAGSFATINTIGALGGFFGPYVVGRLKESSGGFTEALVVLGCGAILLPIFLAIFVKYNHKQGEVYAK</sequence>
<dbReference type="Gene3D" id="1.20.1250.20">
    <property type="entry name" value="MFS general substrate transporter like domains"/>
    <property type="match status" value="2"/>
</dbReference>
<dbReference type="EMBL" id="QPJU01000003">
    <property type="protein sequence ID" value="RCX10084.1"/>
    <property type="molecule type" value="Genomic_DNA"/>
</dbReference>
<evidence type="ECO:0000256" key="4">
    <source>
        <dbReference type="ARBA" id="ARBA00022989"/>
    </source>
</evidence>
<dbReference type="PROSITE" id="PS50850">
    <property type="entry name" value="MFS"/>
    <property type="match status" value="1"/>
</dbReference>
<feature type="transmembrane region" description="Helical" evidence="6">
    <location>
        <begin position="337"/>
        <end position="359"/>
    </location>
</feature>
<dbReference type="InterPro" id="IPR020846">
    <property type="entry name" value="MFS_dom"/>
</dbReference>
<comment type="subcellular location">
    <subcellularLocation>
        <location evidence="1">Membrane</location>
        <topology evidence="1">Multi-pass membrane protein</topology>
    </subcellularLocation>
</comment>
<evidence type="ECO:0000313" key="8">
    <source>
        <dbReference type="EMBL" id="RCX10084.1"/>
    </source>
</evidence>
<dbReference type="SUPFAM" id="SSF103473">
    <property type="entry name" value="MFS general substrate transporter"/>
    <property type="match status" value="1"/>
</dbReference>
<evidence type="ECO:0000256" key="3">
    <source>
        <dbReference type="ARBA" id="ARBA00022692"/>
    </source>
</evidence>
<evidence type="ECO:0000256" key="6">
    <source>
        <dbReference type="SAM" id="Phobius"/>
    </source>
</evidence>
<gene>
    <name evidence="8" type="ORF">DFR45_10368</name>
</gene>
<feature type="domain" description="Major facilitator superfamily (MFS) profile" evidence="7">
    <location>
        <begin position="19"/>
        <end position="427"/>
    </location>
</feature>
<organism evidence="8 9">
    <name type="scientific">Extensimonas vulgaris</name>
    <dbReference type="NCBI Taxonomy" id="1031594"/>
    <lineage>
        <taxon>Bacteria</taxon>
        <taxon>Pseudomonadati</taxon>
        <taxon>Pseudomonadota</taxon>
        <taxon>Betaproteobacteria</taxon>
        <taxon>Burkholderiales</taxon>
        <taxon>Comamonadaceae</taxon>
        <taxon>Extensimonas</taxon>
    </lineage>
</organism>
<evidence type="ECO:0000256" key="5">
    <source>
        <dbReference type="ARBA" id="ARBA00023136"/>
    </source>
</evidence>
<dbReference type="PANTHER" id="PTHR43791">
    <property type="entry name" value="PERMEASE-RELATED"/>
    <property type="match status" value="1"/>
</dbReference>
<evidence type="ECO:0000313" key="9">
    <source>
        <dbReference type="Proteomes" id="UP000252174"/>
    </source>
</evidence>
<reference evidence="8 9" key="1">
    <citation type="submission" date="2018-07" db="EMBL/GenBank/DDBJ databases">
        <title>Genomic Encyclopedia of Type Strains, Phase IV (KMG-IV): sequencing the most valuable type-strain genomes for metagenomic binning, comparative biology and taxonomic classification.</title>
        <authorList>
            <person name="Goeker M."/>
        </authorList>
    </citation>
    <scope>NUCLEOTIDE SEQUENCE [LARGE SCALE GENOMIC DNA]</scope>
    <source>
        <strain evidence="8 9">DSM 100911</strain>
    </source>
</reference>
<accession>A0A369ARJ7</accession>
<dbReference type="CDD" id="cd17319">
    <property type="entry name" value="MFS_ExuT_GudP_like"/>
    <property type="match status" value="1"/>
</dbReference>
<dbReference type="AlphaFoldDB" id="A0A369ARJ7"/>